<evidence type="ECO:0000313" key="2">
    <source>
        <dbReference type="EMBL" id="KEZ38915.1"/>
    </source>
</evidence>
<dbReference type="EMBL" id="JOWA01000165">
    <property type="protein sequence ID" value="KEZ38915.1"/>
    <property type="molecule type" value="Genomic_DNA"/>
</dbReference>
<dbReference type="Proteomes" id="UP000028545">
    <property type="component" value="Unassembled WGS sequence"/>
</dbReference>
<feature type="chain" id="PRO_5001774876" description="Biotrophy-associated secreted protein 2" evidence="1">
    <location>
        <begin position="19"/>
        <end position="103"/>
    </location>
</feature>
<proteinExistence type="predicted"/>
<dbReference type="GeneID" id="27719423"/>
<dbReference type="OrthoDB" id="2132010at2759"/>
<feature type="signal peptide" evidence="1">
    <location>
        <begin position="1"/>
        <end position="18"/>
    </location>
</feature>
<sequence>MVRITIAALLALSATALAQVIPNNAGARNVGNGQGAQFITGGCVSDADCDQAIACCANNGQGQGVCSGIAAALQNGKQGCGFNDPNSAATIQAAEEQVARQGF</sequence>
<reference evidence="2 3" key="1">
    <citation type="journal article" date="2014" name="Genome Announc.">
        <title>Draft genome sequence of the pathogenic fungus Scedosporium apiospermum.</title>
        <authorList>
            <person name="Vandeputte P."/>
            <person name="Ghamrawi S."/>
            <person name="Rechenmann M."/>
            <person name="Iltis A."/>
            <person name="Giraud S."/>
            <person name="Fleury M."/>
            <person name="Thornton C."/>
            <person name="Delhaes L."/>
            <person name="Meyer W."/>
            <person name="Papon N."/>
            <person name="Bouchara J.P."/>
        </authorList>
    </citation>
    <scope>NUCLEOTIDE SEQUENCE [LARGE SCALE GENOMIC DNA]</scope>
    <source>
        <strain evidence="2 3">IHEM 14462</strain>
    </source>
</reference>
<accession>A0A084FV03</accession>
<dbReference type="VEuPathDB" id="FungiDB:SAPIO_CDS10246"/>
<organism evidence="2 3">
    <name type="scientific">Pseudallescheria apiosperma</name>
    <name type="common">Scedosporium apiospermum</name>
    <dbReference type="NCBI Taxonomy" id="563466"/>
    <lineage>
        <taxon>Eukaryota</taxon>
        <taxon>Fungi</taxon>
        <taxon>Dikarya</taxon>
        <taxon>Ascomycota</taxon>
        <taxon>Pezizomycotina</taxon>
        <taxon>Sordariomycetes</taxon>
        <taxon>Hypocreomycetidae</taxon>
        <taxon>Microascales</taxon>
        <taxon>Microascaceae</taxon>
        <taxon>Scedosporium</taxon>
    </lineage>
</organism>
<name>A0A084FV03_PSEDA</name>
<evidence type="ECO:0000313" key="3">
    <source>
        <dbReference type="Proteomes" id="UP000028545"/>
    </source>
</evidence>
<evidence type="ECO:0008006" key="4">
    <source>
        <dbReference type="Google" id="ProtNLM"/>
    </source>
</evidence>
<protein>
    <recommendedName>
        <fullName evidence="4">Biotrophy-associated secreted protein 2</fullName>
    </recommendedName>
</protein>
<dbReference type="RefSeq" id="XP_016638714.1">
    <property type="nucleotide sequence ID" value="XM_016783867.1"/>
</dbReference>
<dbReference type="AlphaFoldDB" id="A0A084FV03"/>
<gene>
    <name evidence="2" type="ORF">SAPIO_CDS10246</name>
</gene>
<dbReference type="KEGG" id="sapo:SAPIO_CDS10246"/>
<evidence type="ECO:0000256" key="1">
    <source>
        <dbReference type="SAM" id="SignalP"/>
    </source>
</evidence>
<comment type="caution">
    <text evidence="2">The sequence shown here is derived from an EMBL/GenBank/DDBJ whole genome shotgun (WGS) entry which is preliminary data.</text>
</comment>
<dbReference type="OMA" id="KQGCGFN"/>
<keyword evidence="1" id="KW-0732">Signal</keyword>
<keyword evidence="3" id="KW-1185">Reference proteome</keyword>
<dbReference type="HOGENOM" id="CLU_180920_0_0_1"/>